<name>A0A1Y1CEI6_9BACT</name>
<feature type="transmembrane region" description="Helical" evidence="1">
    <location>
        <begin position="385"/>
        <end position="403"/>
    </location>
</feature>
<dbReference type="RefSeq" id="WP_096427689.1">
    <property type="nucleotide sequence ID" value="NZ_AP018042.1"/>
</dbReference>
<evidence type="ECO:0000256" key="1">
    <source>
        <dbReference type="SAM" id="Phobius"/>
    </source>
</evidence>
<reference evidence="2 3" key="1">
    <citation type="journal article" date="2018" name="Mar. Genomics">
        <title>Complete genome sequence of Marinifilaceae bacterium strain SPP2, isolated from the Antarctic marine sediment.</title>
        <authorList>
            <person name="Watanabe M."/>
            <person name="Kojima H."/>
            <person name="Fukui M."/>
        </authorList>
    </citation>
    <scope>NUCLEOTIDE SEQUENCE [LARGE SCALE GENOMIC DNA]</scope>
    <source>
        <strain evidence="2 3">SPP2</strain>
    </source>
</reference>
<feature type="transmembrane region" description="Helical" evidence="1">
    <location>
        <begin position="198"/>
        <end position="217"/>
    </location>
</feature>
<dbReference type="KEGG" id="mbas:ALGA_0373"/>
<feature type="transmembrane region" description="Helical" evidence="1">
    <location>
        <begin position="496"/>
        <end position="512"/>
    </location>
</feature>
<feature type="transmembrane region" description="Helical" evidence="1">
    <location>
        <begin position="126"/>
        <end position="153"/>
    </location>
</feature>
<sequence>MVKIILLSLLPFRGIIRAMGVDFEHLCSILKVKLMMDNRRSMSMSQKGKDSNNQLWLQSFIYAFLGGLMVVSLIRIENDLVSYTIFFAFIMVMIAMLMISEFSNVLIDTRDNSILMPRPINSRTLVLAKILHIAFYMLQTSLSLSLVMIIVTIVNHGFIAMLILLLLIVLSALFTLFLTNIFYLGLMNVVNGQKLKDIIVYFQIGMAILFMGAYQLMPRMMDLYDLANISMSIEWYSYLIPPVWMSGSFDAYINGIYDGSHLLFSLLAILIPVLSLFFVIKVLAPKFNYALAQLDVASDKKKKTKTESKEKNQFIDRLSKIFSKTTEEATAFKMVWLMSGRERKYKQSVFPSFGYILIFCLVFAFKSKEAFNLETLAESQKYLWFIYTSIFLAFSITHQLAYSDEPKSSWFYRSLPLSNPGQILMGAFKSVMVKFYLPTMVIIGSVCLYIWGIQVLDDIIFGALSIFLVTSLLFSWQNPQFPFSVERNTNDFGGNFVKGMLLMVSGGFLGGINYGLSFIPYSLFVAIPILILLLYFNLRSYQKISWAKISE</sequence>
<feature type="transmembrane region" description="Helical" evidence="1">
    <location>
        <begin position="435"/>
        <end position="453"/>
    </location>
</feature>
<reference evidence="3" key="2">
    <citation type="journal article" date="2020" name="Antonie Van Leeuwenhoek">
        <title>Labilibaculum antarcticum sp. nov., a novel facultative anaerobic, psychrotorelant bacterium isolated from marine sediment of Antarctica.</title>
        <authorList>
            <person name="Watanabe M."/>
            <person name="Kojima H."/>
            <person name="Fukui M."/>
        </authorList>
    </citation>
    <scope>NUCLEOTIDE SEQUENCE [LARGE SCALE GENOMIC DNA]</scope>
    <source>
        <strain evidence="3">SPP2</strain>
    </source>
</reference>
<feature type="transmembrane region" description="Helical" evidence="1">
    <location>
        <begin position="55"/>
        <end position="74"/>
    </location>
</feature>
<feature type="transmembrane region" description="Helical" evidence="1">
    <location>
        <begin position="348"/>
        <end position="365"/>
    </location>
</feature>
<dbReference type="Proteomes" id="UP000218267">
    <property type="component" value="Chromosome"/>
</dbReference>
<proteinExistence type="predicted"/>
<evidence type="ECO:0000313" key="3">
    <source>
        <dbReference type="Proteomes" id="UP000218267"/>
    </source>
</evidence>
<protein>
    <submittedName>
        <fullName evidence="2">Uncharacterized protein</fullName>
    </submittedName>
</protein>
<dbReference type="EMBL" id="AP018042">
    <property type="protein sequence ID" value="BAX78768.1"/>
    <property type="molecule type" value="Genomic_DNA"/>
</dbReference>
<organism evidence="2 3">
    <name type="scientific">Labilibaculum antarcticum</name>
    <dbReference type="NCBI Taxonomy" id="1717717"/>
    <lineage>
        <taxon>Bacteria</taxon>
        <taxon>Pseudomonadati</taxon>
        <taxon>Bacteroidota</taxon>
        <taxon>Bacteroidia</taxon>
        <taxon>Marinilabiliales</taxon>
        <taxon>Marinifilaceae</taxon>
        <taxon>Labilibaculum</taxon>
    </lineage>
</organism>
<keyword evidence="1" id="KW-0812">Transmembrane</keyword>
<keyword evidence="1" id="KW-0472">Membrane</keyword>
<feature type="transmembrane region" description="Helical" evidence="1">
    <location>
        <begin position="459"/>
        <end position="476"/>
    </location>
</feature>
<feature type="transmembrane region" description="Helical" evidence="1">
    <location>
        <begin position="262"/>
        <end position="284"/>
    </location>
</feature>
<evidence type="ECO:0000313" key="2">
    <source>
        <dbReference type="EMBL" id="BAX78768.1"/>
    </source>
</evidence>
<accession>A0A1Y1CEI6</accession>
<gene>
    <name evidence="2" type="ORF">ALGA_0373</name>
</gene>
<keyword evidence="1" id="KW-1133">Transmembrane helix</keyword>
<feature type="transmembrane region" description="Helical" evidence="1">
    <location>
        <begin position="518"/>
        <end position="538"/>
    </location>
</feature>
<feature type="transmembrane region" description="Helical" evidence="1">
    <location>
        <begin position="80"/>
        <end position="106"/>
    </location>
</feature>
<dbReference type="AlphaFoldDB" id="A0A1Y1CEI6"/>
<keyword evidence="3" id="KW-1185">Reference proteome</keyword>
<feature type="transmembrane region" description="Helical" evidence="1">
    <location>
        <begin position="159"/>
        <end position="186"/>
    </location>
</feature>
<dbReference type="OrthoDB" id="2659138at2"/>